<evidence type="ECO:0000256" key="5">
    <source>
        <dbReference type="ARBA" id="ARBA00022741"/>
    </source>
</evidence>
<feature type="domain" description="ABC transporter" evidence="9">
    <location>
        <begin position="7"/>
        <end position="245"/>
    </location>
</feature>
<name>E4Q8S3_CALH1</name>
<keyword evidence="4" id="KW-0677">Repeat</keyword>
<accession>E4Q8S3</accession>
<evidence type="ECO:0000256" key="6">
    <source>
        <dbReference type="ARBA" id="ARBA00022840"/>
    </source>
</evidence>
<dbReference type="PANTHER" id="PTHR43790:SF3">
    <property type="entry name" value="D-ALLOSE IMPORT ATP-BINDING PROTEIN ALSA-RELATED"/>
    <property type="match status" value="1"/>
</dbReference>
<dbReference type="Pfam" id="PF00005">
    <property type="entry name" value="ABC_tran"/>
    <property type="match status" value="2"/>
</dbReference>
<evidence type="ECO:0000259" key="9">
    <source>
        <dbReference type="PROSITE" id="PS50893"/>
    </source>
</evidence>
<evidence type="ECO:0000256" key="3">
    <source>
        <dbReference type="ARBA" id="ARBA00022597"/>
    </source>
</evidence>
<reference key="1">
    <citation type="submission" date="2010-09" db="EMBL/GenBank/DDBJ databases">
        <title>Complete sequence of Caldicellulosiruptor hydrothermalis 108.</title>
        <authorList>
            <consortium name="US DOE Joint Genome Institute"/>
            <person name="Lucas S."/>
            <person name="Copeland A."/>
            <person name="Lapidus A."/>
            <person name="Cheng J.-F."/>
            <person name="Bruce D."/>
            <person name="Goodwin L."/>
            <person name="Pitluck S."/>
            <person name="Davenport K."/>
            <person name="Detter J.C."/>
            <person name="Han C."/>
            <person name="Tapia R."/>
            <person name="Land M."/>
            <person name="Hauser L."/>
            <person name="Chang Y.-J."/>
            <person name="Jeffries C."/>
            <person name="Kyrpides N."/>
            <person name="Ivanova N."/>
            <person name="Mikhailova N."/>
            <person name="Blumer-Schuette S.E."/>
            <person name="Kelly R.M."/>
            <person name="Woyke T."/>
        </authorList>
    </citation>
    <scope>NUCLEOTIDE SEQUENCE</scope>
    <source>
        <strain>108</strain>
    </source>
</reference>
<dbReference type="InterPro" id="IPR003593">
    <property type="entry name" value="AAA+_ATPase"/>
</dbReference>
<dbReference type="RefSeq" id="WP_013404188.1">
    <property type="nucleotide sequence ID" value="NC_014652.1"/>
</dbReference>
<keyword evidence="5" id="KW-0547">Nucleotide-binding</keyword>
<keyword evidence="3" id="KW-0762">Sugar transport</keyword>
<dbReference type="InterPro" id="IPR003439">
    <property type="entry name" value="ABC_transporter-like_ATP-bd"/>
</dbReference>
<evidence type="ECO:0000256" key="7">
    <source>
        <dbReference type="ARBA" id="ARBA00022967"/>
    </source>
</evidence>
<dbReference type="EMBL" id="CP002219">
    <property type="protein sequence ID" value="ADQ08047.1"/>
    <property type="molecule type" value="Genomic_DNA"/>
</dbReference>
<dbReference type="PROSITE" id="PS50893">
    <property type="entry name" value="ABC_TRANSPORTER_2"/>
    <property type="match status" value="2"/>
</dbReference>
<dbReference type="SMART" id="SM00382">
    <property type="entry name" value="AAA"/>
    <property type="match status" value="2"/>
</dbReference>
<evidence type="ECO:0000256" key="8">
    <source>
        <dbReference type="ARBA" id="ARBA00023136"/>
    </source>
</evidence>
<gene>
    <name evidence="10" type="ordered locus">Calhy_2347</name>
</gene>
<keyword evidence="1" id="KW-0813">Transport</keyword>
<evidence type="ECO:0000256" key="4">
    <source>
        <dbReference type="ARBA" id="ARBA00022737"/>
    </source>
</evidence>
<keyword evidence="8" id="KW-0472">Membrane</keyword>
<feature type="domain" description="ABC transporter" evidence="9">
    <location>
        <begin position="258"/>
        <end position="501"/>
    </location>
</feature>
<dbReference type="InterPro" id="IPR027417">
    <property type="entry name" value="P-loop_NTPase"/>
</dbReference>
<dbReference type="STRING" id="632292.Calhy_2347"/>
<dbReference type="Gene3D" id="3.40.50.300">
    <property type="entry name" value="P-loop containing nucleotide triphosphate hydrolases"/>
    <property type="match status" value="2"/>
</dbReference>
<keyword evidence="2" id="KW-1003">Cell membrane</keyword>
<dbReference type="AlphaFoldDB" id="E4Q8S3"/>
<dbReference type="KEGG" id="chd:Calhy_2347"/>
<sequence length="501" mass="56145">MSVEKLIEVRNIDKYFGPVKVLNNVCLEIYKGEVRGLVGENGSGKSTLSSIIAGILQADGGKMFLKGNIYNPKSMIDAQTHGIGMVVQELGTVSNITVAENIFLGKVNNFKRFGIVDRKKLYKSAKEILERVGITDIDPAIPINFLNFEDRKLIEFAKVVDENLELLILDETTTALSQKGREIVYDLVQKLKSQNKSVLLISHDLDEIMKVCDTLTVLRDGNVITELPKQEFEENKIKQYMIGREIKGHYYRPDAEGSHEEEVVLKIKNLTTFRGVKNLSFEVHKGEILGIGGLSHCGMHELGRALFGAEKVLTGRVIHCKTGQEIKSPFAAMKLNIGYVSKDRDKESLVLADSIKNNIVAAGYDKVTTGKYFIFPKTENKYVDEQIESLRIKCTSRNQYVQYLSGGNKQKVALGKWLARDPDILIVDCPTRGVDVGVKASIYQILYQMKKEGKTIIMISEELPELIGMCDRIIILKDGRKTGEFKRSPDLSEANLIMCMI</sequence>
<keyword evidence="6" id="KW-0067">ATP-binding</keyword>
<organism evidence="10 11">
    <name type="scientific">Caldicellulosiruptor hydrothermalis (strain DSM 18901 / VKM B-2411 / 108)</name>
    <dbReference type="NCBI Taxonomy" id="632292"/>
    <lineage>
        <taxon>Bacteria</taxon>
        <taxon>Bacillati</taxon>
        <taxon>Bacillota</taxon>
        <taxon>Bacillota incertae sedis</taxon>
        <taxon>Caldicellulosiruptorales</taxon>
        <taxon>Caldicellulosiruptoraceae</taxon>
        <taxon>Caldicellulosiruptor</taxon>
    </lineage>
</organism>
<dbReference type="InterPro" id="IPR050107">
    <property type="entry name" value="ABC_carbohydrate_import_ATPase"/>
</dbReference>
<proteinExistence type="predicted"/>
<dbReference type="CDD" id="cd03215">
    <property type="entry name" value="ABC_Carb_Monos_II"/>
    <property type="match status" value="1"/>
</dbReference>
<evidence type="ECO:0000313" key="10">
    <source>
        <dbReference type="EMBL" id="ADQ08047.1"/>
    </source>
</evidence>
<dbReference type="GO" id="GO:0016887">
    <property type="term" value="F:ATP hydrolysis activity"/>
    <property type="evidence" value="ECO:0007669"/>
    <property type="project" value="InterPro"/>
</dbReference>
<keyword evidence="7" id="KW-1278">Translocase</keyword>
<keyword evidence="11" id="KW-1185">Reference proteome</keyword>
<protein>
    <submittedName>
        <fullName evidence="10">ABC transporter related protein</fullName>
    </submittedName>
</protein>
<dbReference type="PANTHER" id="PTHR43790">
    <property type="entry name" value="CARBOHYDRATE TRANSPORT ATP-BINDING PROTEIN MG119-RELATED"/>
    <property type="match status" value="1"/>
</dbReference>
<dbReference type="InterPro" id="IPR017871">
    <property type="entry name" value="ABC_transporter-like_CS"/>
</dbReference>
<dbReference type="GO" id="GO:0005524">
    <property type="term" value="F:ATP binding"/>
    <property type="evidence" value="ECO:0007669"/>
    <property type="project" value="UniProtKB-KW"/>
</dbReference>
<dbReference type="Proteomes" id="UP000006890">
    <property type="component" value="Chromosome"/>
</dbReference>
<reference evidence="10 11" key="2">
    <citation type="journal article" date="2011" name="J. Bacteriol.">
        <title>Complete genome sequences for the anaerobic, extremely thermophilic plant biomass-degrading bacteria Caldicellulosiruptor hydrothermalis, Caldicellulosiruptor kristjanssonii, Caldicellulosiruptor kronotskyensis, Caldicellulosiruptor owensenis, and Caldicellulosiruptor lactoaceticus.</title>
        <authorList>
            <person name="Blumer-Schuette S.E."/>
            <person name="Ozdemir I."/>
            <person name="Mistry D."/>
            <person name="Lucas S."/>
            <person name="Lapidus A."/>
            <person name="Cheng J.F."/>
            <person name="Goodwin L.A."/>
            <person name="Pitluck S."/>
            <person name="Land M.L."/>
            <person name="Hauser L.J."/>
            <person name="Woyke T."/>
            <person name="Mikhailova N."/>
            <person name="Pati A."/>
            <person name="Kyrpides N.C."/>
            <person name="Ivanova N."/>
            <person name="Detter J.C."/>
            <person name="Walston-Davenport K."/>
            <person name="Han S."/>
            <person name="Adams M.W."/>
            <person name="Kelly R.M."/>
        </authorList>
    </citation>
    <scope>NUCLEOTIDE SEQUENCE [LARGE SCALE GENOMIC DNA]</scope>
    <source>
        <strain evidence="11">DSM 18901 / VKM B-2411 / 108</strain>
    </source>
</reference>
<evidence type="ECO:0000256" key="1">
    <source>
        <dbReference type="ARBA" id="ARBA00022448"/>
    </source>
</evidence>
<evidence type="ECO:0000313" key="11">
    <source>
        <dbReference type="Proteomes" id="UP000006890"/>
    </source>
</evidence>
<dbReference type="OrthoDB" id="9771863at2"/>
<dbReference type="eggNOG" id="COG1129">
    <property type="taxonomic scope" value="Bacteria"/>
</dbReference>
<dbReference type="PROSITE" id="PS00211">
    <property type="entry name" value="ABC_TRANSPORTER_1"/>
    <property type="match status" value="1"/>
</dbReference>
<evidence type="ECO:0000256" key="2">
    <source>
        <dbReference type="ARBA" id="ARBA00022475"/>
    </source>
</evidence>
<dbReference type="HOGENOM" id="CLU_000604_92_3_9"/>
<dbReference type="SUPFAM" id="SSF52540">
    <property type="entry name" value="P-loop containing nucleoside triphosphate hydrolases"/>
    <property type="match status" value="2"/>
</dbReference>
<dbReference type="CDD" id="cd03216">
    <property type="entry name" value="ABC_Carb_Monos_I"/>
    <property type="match status" value="1"/>
</dbReference>